<accession>A0ABV3K1L1</accession>
<feature type="region of interest" description="Disordered" evidence="1">
    <location>
        <begin position="1"/>
        <end position="25"/>
    </location>
</feature>
<dbReference type="EMBL" id="JBFAUK010000018">
    <property type="protein sequence ID" value="MEV5509036.1"/>
    <property type="molecule type" value="Genomic_DNA"/>
</dbReference>
<evidence type="ECO:0000313" key="3">
    <source>
        <dbReference type="Proteomes" id="UP001552594"/>
    </source>
</evidence>
<evidence type="ECO:0000313" key="2">
    <source>
        <dbReference type="EMBL" id="MEV5509036.1"/>
    </source>
</evidence>
<keyword evidence="3" id="KW-1185">Reference proteome</keyword>
<feature type="compositionally biased region" description="Basic and acidic residues" evidence="1">
    <location>
        <begin position="11"/>
        <end position="25"/>
    </location>
</feature>
<name>A0ABV3K1L1_STRON</name>
<evidence type="ECO:0000256" key="1">
    <source>
        <dbReference type="SAM" id="MobiDB-lite"/>
    </source>
</evidence>
<dbReference type="RefSeq" id="WP_109282422.1">
    <property type="nucleotide sequence ID" value="NZ_JBFAUK010000018.1"/>
</dbReference>
<sequence length="208" mass="22937">MSEQNQSSEAVYRRRPDRALGKASEAEQRSALAAYIAERPQLAAFARDMVRAFEEHEAADVRARLAAAGAARKAWKKYEPEVPALILDARAAGVSGVEIAADLGMNPSYVFRILREKVRYSYRIDVFNDPDIGLGWQADENGEGVADANEAGGLADPDRLADEHRQGMLGVRRAHLAARVLMWKGPDMGLDDEAVYVREWPAAEADKQ</sequence>
<organism evidence="2 3">
    <name type="scientific">Streptomyces orinoci</name>
    <name type="common">Streptoverticillium orinoci</name>
    <dbReference type="NCBI Taxonomy" id="67339"/>
    <lineage>
        <taxon>Bacteria</taxon>
        <taxon>Bacillati</taxon>
        <taxon>Actinomycetota</taxon>
        <taxon>Actinomycetes</taxon>
        <taxon>Kitasatosporales</taxon>
        <taxon>Streptomycetaceae</taxon>
        <taxon>Streptomyces</taxon>
    </lineage>
</organism>
<reference evidence="2 3" key="1">
    <citation type="submission" date="2024-06" db="EMBL/GenBank/DDBJ databases">
        <title>The Natural Products Discovery Center: Release of the First 8490 Sequenced Strains for Exploring Actinobacteria Biosynthetic Diversity.</title>
        <authorList>
            <person name="Kalkreuter E."/>
            <person name="Kautsar S.A."/>
            <person name="Yang D."/>
            <person name="Bader C.D."/>
            <person name="Teijaro C.N."/>
            <person name="Fluegel L."/>
            <person name="Davis C.M."/>
            <person name="Simpson J.R."/>
            <person name="Lauterbach L."/>
            <person name="Steele A.D."/>
            <person name="Gui C."/>
            <person name="Meng S."/>
            <person name="Li G."/>
            <person name="Viehrig K."/>
            <person name="Ye F."/>
            <person name="Su P."/>
            <person name="Kiefer A.F."/>
            <person name="Nichols A."/>
            <person name="Cepeda A.J."/>
            <person name="Yan W."/>
            <person name="Fan B."/>
            <person name="Jiang Y."/>
            <person name="Adhikari A."/>
            <person name="Zheng C.-J."/>
            <person name="Schuster L."/>
            <person name="Cowan T.M."/>
            <person name="Smanski M.J."/>
            <person name="Chevrette M.G."/>
            <person name="De Carvalho L.P.S."/>
            <person name="Shen B."/>
        </authorList>
    </citation>
    <scope>NUCLEOTIDE SEQUENCE [LARGE SCALE GENOMIC DNA]</scope>
    <source>
        <strain evidence="2 3">NPDC052347</strain>
    </source>
</reference>
<protein>
    <submittedName>
        <fullName evidence="2">Uncharacterized protein</fullName>
    </submittedName>
</protein>
<dbReference type="Proteomes" id="UP001552594">
    <property type="component" value="Unassembled WGS sequence"/>
</dbReference>
<comment type="caution">
    <text evidence="2">The sequence shown here is derived from an EMBL/GenBank/DDBJ whole genome shotgun (WGS) entry which is preliminary data.</text>
</comment>
<gene>
    <name evidence="2" type="ORF">AB0L16_21815</name>
</gene>
<proteinExistence type="predicted"/>